<dbReference type="EMBL" id="HBIJ01009354">
    <property type="protein sequence ID" value="CAE0365831.1"/>
    <property type="molecule type" value="Transcribed_RNA"/>
</dbReference>
<dbReference type="GO" id="GO:0006412">
    <property type="term" value="P:translation"/>
    <property type="evidence" value="ECO:0007669"/>
    <property type="project" value="InterPro"/>
</dbReference>
<dbReference type="GO" id="GO:0005840">
    <property type="term" value="C:ribosome"/>
    <property type="evidence" value="ECO:0007669"/>
    <property type="project" value="UniProtKB-KW"/>
</dbReference>
<dbReference type="InterPro" id="IPR000266">
    <property type="entry name" value="Ribosomal_uS17"/>
</dbReference>
<evidence type="ECO:0000256" key="2">
    <source>
        <dbReference type="ARBA" id="ARBA00022980"/>
    </source>
</evidence>
<feature type="region of interest" description="Disordered" evidence="4">
    <location>
        <begin position="128"/>
        <end position="170"/>
    </location>
</feature>
<dbReference type="PANTHER" id="PTHR10744:SF1">
    <property type="entry name" value="SMALL RIBOSOMAL SUBUNIT PROTEIN US17M"/>
    <property type="match status" value="1"/>
</dbReference>
<dbReference type="Pfam" id="PF00366">
    <property type="entry name" value="Ribosomal_S17"/>
    <property type="match status" value="1"/>
</dbReference>
<protein>
    <recommendedName>
        <fullName evidence="6">30S ribosomal protein S17, chloroplastic</fullName>
    </recommendedName>
</protein>
<evidence type="ECO:0008006" key="6">
    <source>
        <dbReference type="Google" id="ProtNLM"/>
    </source>
</evidence>
<comment type="similarity">
    <text evidence="1">Belongs to the universal ribosomal protein uS17 family.</text>
</comment>
<keyword evidence="3" id="KW-0687">Ribonucleoprotein</keyword>
<keyword evidence="2" id="KW-0689">Ribosomal protein</keyword>
<sequence length="170" mass="19240">MLNLGALVRQPLRSQVIISRGRKKWPLPAIPEKLPRGSLTGIVKSDKMDKSIVVRVRRSKIIPKYGWKVNYDRSFKAHDEHEECKIGDRVIIFPCRKLSKHKHFMLHSIVRRAPDMKALMAKLEKEAQANQLSQGEINDNNLSSEDDKNGLVFADDSSKVESSTPPPSSS</sequence>
<dbReference type="PANTHER" id="PTHR10744">
    <property type="entry name" value="40S RIBOSOMAL PROTEIN S11 FAMILY MEMBER"/>
    <property type="match status" value="1"/>
</dbReference>
<proteinExistence type="inferred from homology"/>
<evidence type="ECO:0000256" key="3">
    <source>
        <dbReference type="ARBA" id="ARBA00023274"/>
    </source>
</evidence>
<dbReference type="CDD" id="cd00364">
    <property type="entry name" value="Ribosomal_uS17"/>
    <property type="match status" value="1"/>
</dbReference>
<accession>A0A7S3JUZ4</accession>
<reference evidence="5" key="1">
    <citation type="submission" date="2021-01" db="EMBL/GenBank/DDBJ databases">
        <authorList>
            <person name="Corre E."/>
            <person name="Pelletier E."/>
            <person name="Niang G."/>
            <person name="Scheremetjew M."/>
            <person name="Finn R."/>
            <person name="Kale V."/>
            <person name="Holt S."/>
            <person name="Cochrane G."/>
            <person name="Meng A."/>
            <person name="Brown T."/>
            <person name="Cohen L."/>
        </authorList>
    </citation>
    <scope>NUCLEOTIDE SEQUENCE</scope>
    <source>
        <strain evidence="5">CCMP1510</strain>
    </source>
</reference>
<organism evidence="5">
    <name type="scientific">Aureoumbra lagunensis</name>
    <dbReference type="NCBI Taxonomy" id="44058"/>
    <lineage>
        <taxon>Eukaryota</taxon>
        <taxon>Sar</taxon>
        <taxon>Stramenopiles</taxon>
        <taxon>Ochrophyta</taxon>
        <taxon>Pelagophyceae</taxon>
        <taxon>Pelagomonadales</taxon>
        <taxon>Aureoumbra</taxon>
    </lineage>
</organism>
<evidence type="ECO:0000256" key="4">
    <source>
        <dbReference type="SAM" id="MobiDB-lite"/>
    </source>
</evidence>
<dbReference type="SUPFAM" id="SSF50249">
    <property type="entry name" value="Nucleic acid-binding proteins"/>
    <property type="match status" value="1"/>
</dbReference>
<evidence type="ECO:0000256" key="1">
    <source>
        <dbReference type="ARBA" id="ARBA00010254"/>
    </source>
</evidence>
<dbReference type="GO" id="GO:1990904">
    <property type="term" value="C:ribonucleoprotein complex"/>
    <property type="evidence" value="ECO:0007669"/>
    <property type="project" value="UniProtKB-KW"/>
</dbReference>
<dbReference type="GO" id="GO:0003735">
    <property type="term" value="F:structural constituent of ribosome"/>
    <property type="evidence" value="ECO:0007669"/>
    <property type="project" value="InterPro"/>
</dbReference>
<dbReference type="InterPro" id="IPR012340">
    <property type="entry name" value="NA-bd_OB-fold"/>
</dbReference>
<feature type="compositionally biased region" description="Polar residues" evidence="4">
    <location>
        <begin position="128"/>
        <end position="143"/>
    </location>
</feature>
<name>A0A7S3JUZ4_9STRA</name>
<gene>
    <name evidence="5" type="ORF">ALAG00032_LOCUS6575</name>
</gene>
<evidence type="ECO:0000313" key="5">
    <source>
        <dbReference type="EMBL" id="CAE0365831.1"/>
    </source>
</evidence>
<dbReference type="Gene3D" id="2.40.50.140">
    <property type="entry name" value="Nucleic acid-binding proteins"/>
    <property type="match status" value="1"/>
</dbReference>
<dbReference type="GO" id="GO:0005739">
    <property type="term" value="C:mitochondrion"/>
    <property type="evidence" value="ECO:0007669"/>
    <property type="project" value="TreeGrafter"/>
</dbReference>
<dbReference type="AlphaFoldDB" id="A0A7S3JUZ4"/>